<dbReference type="InterPro" id="IPR003607">
    <property type="entry name" value="HD/PDEase_dom"/>
</dbReference>
<dbReference type="SUPFAM" id="SSF109604">
    <property type="entry name" value="HD-domain/PDEase-like"/>
    <property type="match status" value="1"/>
</dbReference>
<reference evidence="3" key="1">
    <citation type="journal article" date="2014" name="Front. Microbiol.">
        <title>High frequency of phylogenetically diverse reductive dehalogenase-homologous genes in deep subseafloor sedimentary metagenomes.</title>
        <authorList>
            <person name="Kawai M."/>
            <person name="Futagami T."/>
            <person name="Toyoda A."/>
            <person name="Takaki Y."/>
            <person name="Nishi S."/>
            <person name="Hori S."/>
            <person name="Arai W."/>
            <person name="Tsubouchi T."/>
            <person name="Morono Y."/>
            <person name="Uchiyama I."/>
            <person name="Ito T."/>
            <person name="Fujiyama A."/>
            <person name="Inagaki F."/>
            <person name="Takami H."/>
        </authorList>
    </citation>
    <scope>NUCLEOTIDE SEQUENCE</scope>
    <source>
        <strain evidence="3">Expedition CK06-06</strain>
    </source>
</reference>
<dbReference type="Gene3D" id="1.10.3210.10">
    <property type="entry name" value="Hypothetical protein af1432"/>
    <property type="match status" value="1"/>
</dbReference>
<dbReference type="Pfam" id="PF13328">
    <property type="entry name" value="HD_4"/>
    <property type="match status" value="1"/>
</dbReference>
<evidence type="ECO:0000313" key="3">
    <source>
        <dbReference type="EMBL" id="GAH03459.1"/>
    </source>
</evidence>
<dbReference type="PANTHER" id="PTHR46246:SF1">
    <property type="entry name" value="GUANOSINE-3',5'-BIS(DIPHOSPHATE) 3'-PYROPHOSPHOHYDROLASE MESH1"/>
    <property type="match status" value="1"/>
</dbReference>
<evidence type="ECO:0000256" key="1">
    <source>
        <dbReference type="SAM" id="Coils"/>
    </source>
</evidence>
<accession>X1DEK5</accession>
<comment type="caution">
    <text evidence="3">The sequence shown here is derived from an EMBL/GenBank/DDBJ whole genome shotgun (WGS) entry which is preliminary data.</text>
</comment>
<evidence type="ECO:0000259" key="2">
    <source>
        <dbReference type="SMART" id="SM00471"/>
    </source>
</evidence>
<dbReference type="GO" id="GO:0008893">
    <property type="term" value="F:guanosine-3',5'-bis(diphosphate) 3'-diphosphatase activity"/>
    <property type="evidence" value="ECO:0007669"/>
    <property type="project" value="TreeGrafter"/>
</dbReference>
<feature type="non-terminal residue" evidence="3">
    <location>
        <position position="148"/>
    </location>
</feature>
<feature type="domain" description="HD/PDEase" evidence="2">
    <location>
        <begin position="28"/>
        <end position="139"/>
    </location>
</feature>
<keyword evidence="1" id="KW-0175">Coiled coil</keyword>
<name>X1DEK5_9ZZZZ</name>
<dbReference type="InterPro" id="IPR052194">
    <property type="entry name" value="MESH1"/>
</dbReference>
<gene>
    <name evidence="3" type="ORF">S01H4_47983</name>
</gene>
<protein>
    <recommendedName>
        <fullName evidence="2">HD/PDEase domain-containing protein</fullName>
    </recommendedName>
</protein>
<organism evidence="3">
    <name type="scientific">marine sediment metagenome</name>
    <dbReference type="NCBI Taxonomy" id="412755"/>
    <lineage>
        <taxon>unclassified sequences</taxon>
        <taxon>metagenomes</taxon>
        <taxon>ecological metagenomes</taxon>
    </lineage>
</organism>
<dbReference type="AlphaFoldDB" id="X1DEK5"/>
<feature type="coiled-coil region" evidence="1">
    <location>
        <begin position="120"/>
        <end position="147"/>
    </location>
</feature>
<sequence length="148" mass="16477">MTSILTARFEDALVFTAQLHAQQYRKGSQIPYIAHLLSVSALVIEAGGDEDLAIAALLHDAVEDQGGLETLVKIRQRFGKRVAGIVDSCSDSYIMPKPAWKPRKENYLDKLQTSSQEVRLVSLADKLHNARNTLRDLRKEISSCRNNG</sequence>
<proteinExistence type="predicted"/>
<dbReference type="CDD" id="cd00077">
    <property type="entry name" value="HDc"/>
    <property type="match status" value="1"/>
</dbReference>
<dbReference type="PANTHER" id="PTHR46246">
    <property type="entry name" value="GUANOSINE-3',5'-BIS(DIPHOSPHATE) 3'-PYROPHOSPHOHYDROLASE MESH1"/>
    <property type="match status" value="1"/>
</dbReference>
<dbReference type="EMBL" id="BART01027004">
    <property type="protein sequence ID" value="GAH03459.1"/>
    <property type="molecule type" value="Genomic_DNA"/>
</dbReference>
<dbReference type="SMART" id="SM00471">
    <property type="entry name" value="HDc"/>
    <property type="match status" value="1"/>
</dbReference>